<dbReference type="Pfam" id="PF17775">
    <property type="entry name" value="YchJ_M-like"/>
    <property type="match status" value="1"/>
</dbReference>
<evidence type="ECO:0000259" key="1">
    <source>
        <dbReference type="Pfam" id="PF17775"/>
    </source>
</evidence>
<dbReference type="AlphaFoldDB" id="A0A553ED39"/>
<gene>
    <name evidence="2" type="ORF">FNW21_00485</name>
</gene>
<dbReference type="Proteomes" id="UP000316371">
    <property type="component" value="Unassembled WGS sequence"/>
</dbReference>
<dbReference type="OrthoDB" id="21421at2"/>
<dbReference type="InterPro" id="IPR048469">
    <property type="entry name" value="YchJ-like_M"/>
</dbReference>
<comment type="caution">
    <text evidence="2">The sequence shown here is derived from an EMBL/GenBank/DDBJ whole genome shotgun (WGS) entry which is preliminary data.</text>
</comment>
<protein>
    <recommendedName>
        <fullName evidence="1">YchJ-like middle NTF2-like domain-containing protein</fullName>
    </recommendedName>
</protein>
<accession>A0A553ED39</accession>
<dbReference type="RefSeq" id="WP_144254764.1">
    <property type="nucleotide sequence ID" value="NZ_VJZT01000001.1"/>
</dbReference>
<dbReference type="InterPro" id="IPR032710">
    <property type="entry name" value="NTF2-like_dom_sf"/>
</dbReference>
<name>A0A553ED39_9FLAO</name>
<feature type="domain" description="YchJ-like middle NTF2-like" evidence="1">
    <location>
        <begin position="32"/>
        <end position="124"/>
    </location>
</feature>
<reference evidence="2 3" key="1">
    <citation type="submission" date="2019-07" db="EMBL/GenBank/DDBJ databases">
        <title>Novel species of Flavobacterium.</title>
        <authorList>
            <person name="Liu Q."/>
            <person name="Xin Y.-H."/>
        </authorList>
    </citation>
    <scope>NUCLEOTIDE SEQUENCE [LARGE SCALE GENOMIC DNA]</scope>
    <source>
        <strain evidence="2 3">LB1R34</strain>
    </source>
</reference>
<sequence>MSNEAQCYCGSELDFQECCEKYILGYETAPSALSLMKSRYAAYATQNVAYLMKTTQDATRRFYSQDEILKWATENQWKRLEIIHFSETIVAFKAHFLDSQKRMQIHSEKSVFVKEDGHWFYVEGFELD</sequence>
<organism evidence="2 3">
    <name type="scientific">Flavobacterium restrictum</name>
    <dbReference type="NCBI Taxonomy" id="2594428"/>
    <lineage>
        <taxon>Bacteria</taxon>
        <taxon>Pseudomonadati</taxon>
        <taxon>Bacteroidota</taxon>
        <taxon>Flavobacteriia</taxon>
        <taxon>Flavobacteriales</taxon>
        <taxon>Flavobacteriaceae</taxon>
        <taxon>Flavobacterium</taxon>
    </lineage>
</organism>
<keyword evidence="3" id="KW-1185">Reference proteome</keyword>
<proteinExistence type="predicted"/>
<evidence type="ECO:0000313" key="2">
    <source>
        <dbReference type="EMBL" id="TRX42841.1"/>
    </source>
</evidence>
<dbReference type="EMBL" id="VJZT01000001">
    <property type="protein sequence ID" value="TRX42841.1"/>
    <property type="molecule type" value="Genomic_DNA"/>
</dbReference>
<dbReference type="SUPFAM" id="SSF54427">
    <property type="entry name" value="NTF2-like"/>
    <property type="match status" value="1"/>
</dbReference>
<evidence type="ECO:0000313" key="3">
    <source>
        <dbReference type="Proteomes" id="UP000316371"/>
    </source>
</evidence>
<dbReference type="Gene3D" id="3.10.450.50">
    <property type="match status" value="1"/>
</dbReference>